<name>A0A4Y3QWD3_STRCI</name>
<evidence type="ECO:0000313" key="1">
    <source>
        <dbReference type="EMBL" id="GEB49675.1"/>
    </source>
</evidence>
<dbReference type="AlphaFoldDB" id="A0A4Y3QWD3"/>
<keyword evidence="2" id="KW-1185">Reference proteome</keyword>
<sequence length="141" mass="15130">MGSGRVCVVVLPVRVPGVLRYRSRHRPCRVRLRRPLEAVGGVAHPESVTVVPARDRALPLLDDMRQLMGQRAFVGTLRADDDVLSRGVGTGSQLCRRASGGGVAVHLYPGEVRAEPGFQLGARVVVEGAALRPVRLSPGRP</sequence>
<accession>A0A4Y3QWD3</accession>
<reference evidence="1 2" key="1">
    <citation type="submission" date="2019-06" db="EMBL/GenBank/DDBJ databases">
        <title>Whole genome shotgun sequence of Streptomyces cacaoi subsp. cacaoi NBRC 12748.</title>
        <authorList>
            <person name="Hosoyama A."/>
            <person name="Uohara A."/>
            <person name="Ohji S."/>
            <person name="Ichikawa N."/>
        </authorList>
    </citation>
    <scope>NUCLEOTIDE SEQUENCE [LARGE SCALE GENOMIC DNA]</scope>
    <source>
        <strain evidence="1 2">NBRC 12748</strain>
    </source>
</reference>
<gene>
    <name evidence="1" type="ORF">SCA03_22260</name>
</gene>
<evidence type="ECO:0000313" key="2">
    <source>
        <dbReference type="Proteomes" id="UP000319210"/>
    </source>
</evidence>
<organism evidence="1 2">
    <name type="scientific">Streptomyces cacaoi</name>
    <dbReference type="NCBI Taxonomy" id="1898"/>
    <lineage>
        <taxon>Bacteria</taxon>
        <taxon>Bacillati</taxon>
        <taxon>Actinomycetota</taxon>
        <taxon>Actinomycetes</taxon>
        <taxon>Kitasatosporales</taxon>
        <taxon>Streptomycetaceae</taxon>
        <taxon>Streptomyces</taxon>
    </lineage>
</organism>
<dbReference type="Proteomes" id="UP000319210">
    <property type="component" value="Unassembled WGS sequence"/>
</dbReference>
<proteinExistence type="predicted"/>
<comment type="caution">
    <text evidence="1">The sequence shown here is derived from an EMBL/GenBank/DDBJ whole genome shotgun (WGS) entry which is preliminary data.</text>
</comment>
<protein>
    <submittedName>
        <fullName evidence="1">Uncharacterized protein</fullName>
    </submittedName>
</protein>
<dbReference type="EMBL" id="BJMM01000008">
    <property type="protein sequence ID" value="GEB49675.1"/>
    <property type="molecule type" value="Genomic_DNA"/>
</dbReference>